<dbReference type="Gene3D" id="3.30.70.2390">
    <property type="match status" value="1"/>
</dbReference>
<sequence length="192" mass="19945">MKYPKDRFDDLPRTLLRRGAHRAPRTRLSKMWSWLVALCAFMLLVGLGVGIMWMIDKQVQFIANDEPAKSEPAASETAAPEPTPTQTEPTATVDPNVTVTVLNGVGTGGLATAGSEALAGAGFTIGNVADADSFDNPTSKVVIADETARGAAMGAVEALGGGEIVVDPNIAQPGEMIVTIGADIADRLLGGE</sequence>
<evidence type="ECO:0000259" key="3">
    <source>
        <dbReference type="Pfam" id="PF13399"/>
    </source>
</evidence>
<evidence type="ECO:0000256" key="2">
    <source>
        <dbReference type="SAM" id="Phobius"/>
    </source>
</evidence>
<reference evidence="5" key="1">
    <citation type="journal article" date="2019" name="Int. J. Syst. Evol. Microbiol.">
        <title>The Global Catalogue of Microorganisms (GCM) 10K type strain sequencing project: providing services to taxonomists for standard genome sequencing and annotation.</title>
        <authorList>
            <consortium name="The Broad Institute Genomics Platform"/>
            <consortium name="The Broad Institute Genome Sequencing Center for Infectious Disease"/>
            <person name="Wu L."/>
            <person name="Ma J."/>
        </authorList>
    </citation>
    <scope>NUCLEOTIDE SEQUENCE [LARGE SCALE GENOMIC DNA]</scope>
    <source>
        <strain evidence="5">TISTR 1511</strain>
    </source>
</reference>
<feature type="domain" description="LytR/CpsA/Psr regulator C-terminal" evidence="3">
    <location>
        <begin position="96"/>
        <end position="183"/>
    </location>
</feature>
<dbReference type="Pfam" id="PF13399">
    <property type="entry name" value="LytR_C"/>
    <property type="match status" value="1"/>
</dbReference>
<dbReference type="RefSeq" id="WP_066056821.1">
    <property type="nucleotide sequence ID" value="NZ_JBHUNF010000002.1"/>
</dbReference>
<keyword evidence="2" id="KW-0812">Transmembrane</keyword>
<gene>
    <name evidence="4" type="ORF">ACFSUQ_03515</name>
</gene>
<feature type="region of interest" description="Disordered" evidence="1">
    <location>
        <begin position="66"/>
        <end position="91"/>
    </location>
</feature>
<accession>A0ABW5RH45</accession>
<dbReference type="Proteomes" id="UP001597453">
    <property type="component" value="Unassembled WGS sequence"/>
</dbReference>
<keyword evidence="2" id="KW-0472">Membrane</keyword>
<feature type="compositionally biased region" description="Low complexity" evidence="1">
    <location>
        <begin position="70"/>
        <end position="91"/>
    </location>
</feature>
<evidence type="ECO:0000313" key="5">
    <source>
        <dbReference type="Proteomes" id="UP001597453"/>
    </source>
</evidence>
<keyword evidence="2" id="KW-1133">Transmembrane helix</keyword>
<evidence type="ECO:0000313" key="4">
    <source>
        <dbReference type="EMBL" id="MFD2674368.1"/>
    </source>
</evidence>
<dbReference type="EMBL" id="JBHUNF010000002">
    <property type="protein sequence ID" value="MFD2674368.1"/>
    <property type="molecule type" value="Genomic_DNA"/>
</dbReference>
<protein>
    <submittedName>
        <fullName evidence="4">LytR C-terminal domain-containing protein</fullName>
    </submittedName>
</protein>
<proteinExistence type="predicted"/>
<organism evidence="4 5">
    <name type="scientific">Gulosibacter bifidus</name>
    <dbReference type="NCBI Taxonomy" id="272239"/>
    <lineage>
        <taxon>Bacteria</taxon>
        <taxon>Bacillati</taxon>
        <taxon>Actinomycetota</taxon>
        <taxon>Actinomycetes</taxon>
        <taxon>Micrococcales</taxon>
        <taxon>Microbacteriaceae</taxon>
        <taxon>Gulosibacter</taxon>
    </lineage>
</organism>
<comment type="caution">
    <text evidence="4">The sequence shown here is derived from an EMBL/GenBank/DDBJ whole genome shotgun (WGS) entry which is preliminary data.</text>
</comment>
<feature type="transmembrane region" description="Helical" evidence="2">
    <location>
        <begin position="32"/>
        <end position="55"/>
    </location>
</feature>
<evidence type="ECO:0000256" key="1">
    <source>
        <dbReference type="SAM" id="MobiDB-lite"/>
    </source>
</evidence>
<keyword evidence="5" id="KW-1185">Reference proteome</keyword>
<dbReference type="InterPro" id="IPR027381">
    <property type="entry name" value="LytR/CpsA/Psr_C"/>
</dbReference>
<name>A0ABW5RH45_9MICO</name>